<dbReference type="Proteomes" id="UP000430466">
    <property type="component" value="Unassembled WGS sequence"/>
</dbReference>
<dbReference type="AlphaFoldDB" id="A0A6A7K140"/>
<sequence>MANYTDSHKRNVIAFICELPVKHRLTARHSHIKYMTTPTIYIRCFKNRVVGRSRRLTLPAGPLTPCMRPRVRL</sequence>
<evidence type="ECO:0000313" key="1">
    <source>
        <dbReference type="EMBL" id="MPW14292.1"/>
    </source>
</evidence>
<evidence type="ECO:0000313" key="2">
    <source>
        <dbReference type="Proteomes" id="UP000430466"/>
    </source>
</evidence>
<proteinExistence type="predicted"/>
<comment type="caution">
    <text evidence="1">The sequence shown here is derived from an EMBL/GenBank/DDBJ whole genome shotgun (WGS) entry which is preliminary data.</text>
</comment>
<name>A0A6A7K140_LACHE</name>
<dbReference type="EMBL" id="WHOE01000026">
    <property type="protein sequence ID" value="MPW14292.1"/>
    <property type="molecule type" value="Genomic_DNA"/>
</dbReference>
<organism evidence="1 2">
    <name type="scientific">Lactobacillus helveticus</name>
    <name type="common">Lactobacillus suntoryeus</name>
    <dbReference type="NCBI Taxonomy" id="1587"/>
    <lineage>
        <taxon>Bacteria</taxon>
        <taxon>Bacillati</taxon>
        <taxon>Bacillota</taxon>
        <taxon>Bacilli</taxon>
        <taxon>Lactobacillales</taxon>
        <taxon>Lactobacillaceae</taxon>
        <taxon>Lactobacillus</taxon>
    </lineage>
</organism>
<reference evidence="1 2" key="1">
    <citation type="submission" date="2019-10" db="EMBL/GenBank/DDBJ databases">
        <title>Draft genome sequences of Lactobacillus strains.</title>
        <authorList>
            <person name="Cho G.-S."/>
            <person name="Fagbemigun O."/>
            <person name="Brinks E."/>
            <person name="Franz C.M.A.P."/>
        </authorList>
    </citation>
    <scope>NUCLEOTIDE SEQUENCE [LARGE SCALE GENOMIC DNA]</scope>
    <source>
        <strain evidence="1 2">313</strain>
    </source>
</reference>
<protein>
    <submittedName>
        <fullName evidence="1">Uncharacterized protein</fullName>
    </submittedName>
</protein>
<gene>
    <name evidence="1" type="ORF">GDZ32_04635</name>
</gene>
<accession>A0A6A7K140</accession>